<evidence type="ECO:0000313" key="1">
    <source>
        <dbReference type="EMBL" id="GHE61834.1"/>
    </source>
</evidence>
<name>A0A918ZQB8_9ACTN</name>
<organism evidence="1 2">
    <name type="scientific">Streptomyces capitiformicae</name>
    <dbReference type="NCBI Taxonomy" id="2014920"/>
    <lineage>
        <taxon>Bacteria</taxon>
        <taxon>Bacillati</taxon>
        <taxon>Actinomycetota</taxon>
        <taxon>Actinomycetes</taxon>
        <taxon>Kitasatosporales</taxon>
        <taxon>Streptomycetaceae</taxon>
        <taxon>Streptomyces</taxon>
    </lineage>
</organism>
<dbReference type="AlphaFoldDB" id="A0A918ZQB8"/>
<dbReference type="GO" id="GO:0030148">
    <property type="term" value="P:sphingolipid biosynthetic process"/>
    <property type="evidence" value="ECO:0007669"/>
    <property type="project" value="TreeGrafter"/>
</dbReference>
<sequence length="96" mass="9914">MIVTGGSSGIGLATARLLAARGAKLSLIARGAERLEAAVKTVSAASRAVDVADRVALTRAITELEAEQAQPCDILITSAGLARPGHFLELSDEVFR</sequence>
<evidence type="ECO:0008006" key="3">
    <source>
        <dbReference type="Google" id="ProtNLM"/>
    </source>
</evidence>
<evidence type="ECO:0000313" key="2">
    <source>
        <dbReference type="Proteomes" id="UP000603227"/>
    </source>
</evidence>
<dbReference type="EMBL" id="BNAT01000053">
    <property type="protein sequence ID" value="GHE61834.1"/>
    <property type="molecule type" value="Genomic_DNA"/>
</dbReference>
<dbReference type="SUPFAM" id="SSF51735">
    <property type="entry name" value="NAD(P)-binding Rossmann-fold domains"/>
    <property type="match status" value="1"/>
</dbReference>
<gene>
    <name evidence="1" type="ORF">GCM10017771_85130</name>
</gene>
<dbReference type="InterPro" id="IPR036291">
    <property type="entry name" value="NAD(P)-bd_dom_sf"/>
</dbReference>
<dbReference type="GO" id="GO:0006666">
    <property type="term" value="P:3-keto-sphinganine metabolic process"/>
    <property type="evidence" value="ECO:0007669"/>
    <property type="project" value="TreeGrafter"/>
</dbReference>
<comment type="caution">
    <text evidence="1">The sequence shown here is derived from an EMBL/GenBank/DDBJ whole genome shotgun (WGS) entry which is preliminary data.</text>
</comment>
<accession>A0A918ZQB8</accession>
<reference evidence="1" key="2">
    <citation type="submission" date="2020-09" db="EMBL/GenBank/DDBJ databases">
        <authorList>
            <person name="Sun Q."/>
            <person name="Zhou Y."/>
        </authorList>
    </citation>
    <scope>NUCLEOTIDE SEQUENCE</scope>
    <source>
        <strain evidence="1">CGMCC 4.7403</strain>
    </source>
</reference>
<dbReference type="InterPro" id="IPR003560">
    <property type="entry name" value="DHB_DH"/>
</dbReference>
<reference evidence="1" key="1">
    <citation type="journal article" date="2014" name="Int. J. Syst. Evol. Microbiol.">
        <title>Complete genome sequence of Corynebacterium casei LMG S-19264T (=DSM 44701T), isolated from a smear-ripened cheese.</title>
        <authorList>
            <consortium name="US DOE Joint Genome Institute (JGI-PGF)"/>
            <person name="Walter F."/>
            <person name="Albersmeier A."/>
            <person name="Kalinowski J."/>
            <person name="Ruckert C."/>
        </authorList>
    </citation>
    <scope>NUCLEOTIDE SEQUENCE</scope>
    <source>
        <strain evidence="1">CGMCC 4.7403</strain>
    </source>
</reference>
<dbReference type="PANTHER" id="PTHR43550">
    <property type="entry name" value="3-KETODIHYDROSPHINGOSINE REDUCTASE"/>
    <property type="match status" value="1"/>
</dbReference>
<dbReference type="GO" id="GO:0016020">
    <property type="term" value="C:membrane"/>
    <property type="evidence" value="ECO:0007669"/>
    <property type="project" value="GOC"/>
</dbReference>
<dbReference type="PRINTS" id="PR01397">
    <property type="entry name" value="DHBDHDRGNASE"/>
</dbReference>
<proteinExistence type="predicted"/>
<dbReference type="InterPro" id="IPR002347">
    <property type="entry name" value="SDR_fam"/>
</dbReference>
<dbReference type="Pfam" id="PF00106">
    <property type="entry name" value="adh_short"/>
    <property type="match status" value="1"/>
</dbReference>
<dbReference type="Gene3D" id="3.40.50.720">
    <property type="entry name" value="NAD(P)-binding Rossmann-like Domain"/>
    <property type="match status" value="1"/>
</dbReference>
<dbReference type="PANTHER" id="PTHR43550:SF3">
    <property type="entry name" value="3-KETODIHYDROSPHINGOSINE REDUCTASE"/>
    <property type="match status" value="1"/>
</dbReference>
<dbReference type="GO" id="GO:0008667">
    <property type="term" value="F:2,3-dihydro-2,3-dihydroxybenzoate dehydrogenase activity"/>
    <property type="evidence" value="ECO:0007669"/>
    <property type="project" value="InterPro"/>
</dbReference>
<protein>
    <recommendedName>
        <fullName evidence="3">SDR family NAD(P)-dependent oxidoreductase</fullName>
    </recommendedName>
</protein>
<dbReference type="GO" id="GO:0019290">
    <property type="term" value="P:siderophore biosynthetic process"/>
    <property type="evidence" value="ECO:0007669"/>
    <property type="project" value="InterPro"/>
</dbReference>
<keyword evidence="2" id="KW-1185">Reference proteome</keyword>
<dbReference type="Proteomes" id="UP000603227">
    <property type="component" value="Unassembled WGS sequence"/>
</dbReference>
<dbReference type="GO" id="GO:0047560">
    <property type="term" value="F:3-dehydrosphinganine reductase activity"/>
    <property type="evidence" value="ECO:0007669"/>
    <property type="project" value="TreeGrafter"/>
</dbReference>